<evidence type="ECO:0000259" key="9">
    <source>
        <dbReference type="Pfam" id="PF06777"/>
    </source>
</evidence>
<dbReference type="Gene3D" id="3.40.50.300">
    <property type="entry name" value="P-loop containing nucleotide triphosphate hydrolases"/>
    <property type="match status" value="1"/>
</dbReference>
<dbReference type="PANTHER" id="PTHR11472">
    <property type="entry name" value="DNA REPAIR DEAD HELICASE RAD3/XP-D SUBFAMILY MEMBER"/>
    <property type="match status" value="1"/>
</dbReference>
<dbReference type="Pfam" id="PF13307">
    <property type="entry name" value="Helicase_C_2"/>
    <property type="match status" value="1"/>
</dbReference>
<dbReference type="AlphaFoldDB" id="A0A4Y7LA24"/>
<proteinExistence type="predicted"/>
<dbReference type="FunFam" id="1.10.275.40:FF:000001">
    <property type="entry name" value="DNA repair helicase (Rad3)"/>
    <property type="match status" value="1"/>
</dbReference>
<dbReference type="GO" id="GO:0016818">
    <property type="term" value="F:hydrolase activity, acting on acid anhydrides, in phosphorus-containing anhydrides"/>
    <property type="evidence" value="ECO:0007669"/>
    <property type="project" value="InterPro"/>
</dbReference>
<dbReference type="EMBL" id="CM010724">
    <property type="protein sequence ID" value="RZC81025.1"/>
    <property type="molecule type" value="Genomic_DNA"/>
</dbReference>
<comment type="catalytic activity">
    <reaction evidence="7">
        <text>ATP + H2O = ADP + phosphate + H(+)</text>
        <dbReference type="Rhea" id="RHEA:13065"/>
        <dbReference type="ChEBI" id="CHEBI:15377"/>
        <dbReference type="ChEBI" id="CHEBI:15378"/>
        <dbReference type="ChEBI" id="CHEBI:30616"/>
        <dbReference type="ChEBI" id="CHEBI:43474"/>
        <dbReference type="ChEBI" id="CHEBI:456216"/>
        <dbReference type="EC" id="5.6.2.3"/>
    </reaction>
</comment>
<dbReference type="OMA" id="CESVVIF"/>
<feature type="domain" description="RAD3-like helicase DEAD" evidence="8">
    <location>
        <begin position="4"/>
        <end position="32"/>
    </location>
</feature>
<dbReference type="GO" id="GO:0006289">
    <property type="term" value="P:nucleotide-excision repair"/>
    <property type="evidence" value="ECO:0007669"/>
    <property type="project" value="InterPro"/>
</dbReference>
<dbReference type="GO" id="GO:0005524">
    <property type="term" value="F:ATP binding"/>
    <property type="evidence" value="ECO:0007669"/>
    <property type="project" value="InterPro"/>
</dbReference>
<feature type="domain" description="Helical and beta-bridge" evidence="9">
    <location>
        <begin position="84"/>
        <end position="153"/>
    </location>
</feature>
<dbReference type="Pfam" id="PF06777">
    <property type="entry name" value="HBB"/>
    <property type="match status" value="1"/>
</dbReference>
<evidence type="ECO:0000256" key="4">
    <source>
        <dbReference type="ARBA" id="ARBA00023125"/>
    </source>
</evidence>
<dbReference type="GO" id="GO:0006366">
    <property type="term" value="P:transcription by RNA polymerase II"/>
    <property type="evidence" value="ECO:0007669"/>
    <property type="project" value="TreeGrafter"/>
</dbReference>
<dbReference type="InterPro" id="IPR010643">
    <property type="entry name" value="HBB"/>
</dbReference>
<comment type="cofactor">
    <cofactor evidence="1">
        <name>[4Fe-4S] cluster</name>
        <dbReference type="ChEBI" id="CHEBI:49883"/>
    </cofactor>
</comment>
<organism evidence="11 12">
    <name type="scientific">Papaver somniferum</name>
    <name type="common">Opium poppy</name>
    <dbReference type="NCBI Taxonomy" id="3469"/>
    <lineage>
        <taxon>Eukaryota</taxon>
        <taxon>Viridiplantae</taxon>
        <taxon>Streptophyta</taxon>
        <taxon>Embryophyta</taxon>
        <taxon>Tracheophyta</taxon>
        <taxon>Spermatophyta</taxon>
        <taxon>Magnoliopsida</taxon>
        <taxon>Ranunculales</taxon>
        <taxon>Papaveraceae</taxon>
        <taxon>Papaveroideae</taxon>
        <taxon>Papaver</taxon>
    </lineage>
</organism>
<evidence type="ECO:0000256" key="5">
    <source>
        <dbReference type="ARBA" id="ARBA00023204"/>
    </source>
</evidence>
<accession>A0A4Y7LA24</accession>
<evidence type="ECO:0000256" key="3">
    <source>
        <dbReference type="ARBA" id="ARBA00022763"/>
    </source>
</evidence>
<keyword evidence="3" id="KW-0227">DNA damage</keyword>
<keyword evidence="12" id="KW-1185">Reference proteome</keyword>
<dbReference type="GO" id="GO:0005634">
    <property type="term" value="C:nucleus"/>
    <property type="evidence" value="ECO:0007669"/>
    <property type="project" value="InterPro"/>
</dbReference>
<evidence type="ECO:0000256" key="7">
    <source>
        <dbReference type="ARBA" id="ARBA00048954"/>
    </source>
</evidence>
<dbReference type="InterPro" id="IPR006555">
    <property type="entry name" value="ATP-dep_Helicase_C"/>
</dbReference>
<dbReference type="STRING" id="3469.A0A4Y7LA24"/>
<keyword evidence="2" id="KW-0411">Iron-sulfur</keyword>
<dbReference type="GO" id="GO:0043139">
    <property type="term" value="F:5'-3' DNA helicase activity"/>
    <property type="evidence" value="ECO:0007669"/>
    <property type="project" value="UniProtKB-EC"/>
</dbReference>
<dbReference type="PRINTS" id="PR00852">
    <property type="entry name" value="XRODRMPGMNTD"/>
</dbReference>
<keyword evidence="2" id="KW-0408">Iron</keyword>
<dbReference type="GO" id="GO:0003684">
    <property type="term" value="F:damaged DNA binding"/>
    <property type="evidence" value="ECO:0007669"/>
    <property type="project" value="TreeGrafter"/>
</dbReference>
<dbReference type="Gramene" id="RZC81025">
    <property type="protein sequence ID" value="RZC81025"/>
    <property type="gene ID" value="C5167_043617"/>
</dbReference>
<dbReference type="InterPro" id="IPR045028">
    <property type="entry name" value="DinG/Rad3-like"/>
</dbReference>
<feature type="domain" description="ATP-dependent helicase C-terminal" evidence="10">
    <location>
        <begin position="256"/>
        <end position="292"/>
    </location>
</feature>
<dbReference type="GO" id="GO:0051539">
    <property type="term" value="F:4 iron, 4 sulfur cluster binding"/>
    <property type="evidence" value="ECO:0007669"/>
    <property type="project" value="UniProtKB-KW"/>
</dbReference>
<evidence type="ECO:0000256" key="6">
    <source>
        <dbReference type="ARBA" id="ARBA00044969"/>
    </source>
</evidence>
<evidence type="ECO:0000313" key="12">
    <source>
        <dbReference type="Proteomes" id="UP000316621"/>
    </source>
</evidence>
<dbReference type="EC" id="5.6.2.3" evidence="6"/>
<dbReference type="Proteomes" id="UP000316621">
    <property type="component" value="Chromosome 10"/>
</dbReference>
<keyword evidence="5" id="KW-0234">DNA repair</keyword>
<gene>
    <name evidence="11" type="ORF">C5167_043617</name>
</gene>
<keyword evidence="2" id="KW-0004">4Fe-4S</keyword>
<keyword evidence="2" id="KW-0479">Metal-binding</keyword>
<evidence type="ECO:0000313" key="11">
    <source>
        <dbReference type="EMBL" id="RZC81025.1"/>
    </source>
</evidence>
<evidence type="ECO:0000259" key="10">
    <source>
        <dbReference type="Pfam" id="PF13307"/>
    </source>
</evidence>
<keyword evidence="4" id="KW-0238">DNA-binding</keyword>
<dbReference type="InterPro" id="IPR001945">
    <property type="entry name" value="RAD3/XPD"/>
</dbReference>
<dbReference type="Pfam" id="PF06733">
    <property type="entry name" value="DEAD_2"/>
    <property type="match status" value="1"/>
</dbReference>
<evidence type="ECO:0000256" key="2">
    <source>
        <dbReference type="ARBA" id="ARBA00022485"/>
    </source>
</evidence>
<evidence type="ECO:0000256" key="1">
    <source>
        <dbReference type="ARBA" id="ARBA00001966"/>
    </source>
</evidence>
<dbReference type="InterPro" id="IPR010614">
    <property type="entry name" value="RAD3-like_helicase_DEAD"/>
</dbReference>
<reference evidence="11 12" key="1">
    <citation type="journal article" date="2018" name="Science">
        <title>The opium poppy genome and morphinan production.</title>
        <authorList>
            <person name="Guo L."/>
            <person name="Winzer T."/>
            <person name="Yang X."/>
            <person name="Li Y."/>
            <person name="Ning Z."/>
            <person name="He Z."/>
            <person name="Teodor R."/>
            <person name="Lu Y."/>
            <person name="Bowser T.A."/>
            <person name="Graham I.A."/>
            <person name="Ye K."/>
        </authorList>
    </citation>
    <scope>NUCLEOTIDE SEQUENCE [LARGE SCALE GENOMIC DNA]</scope>
    <source>
        <strain evidence="12">cv. HN1</strain>
        <tissue evidence="11">Leaves</tissue>
    </source>
</reference>
<sequence>MQIEYVVVFDEVHNIDNACIEALSVSVRQQTLEGDTRNLSKIAHEIDRFKAADANAQRGCTRKHSKSRTSSKCIAKISTLRGHLQSENVIKEEPTAFVASIYPQSGIDQKLLRFCYVRLHSLMMTLKITDTDEFQHIQTVCAFATLVGTYTRGLSIVIEPFDERMPHIDDHVLQLSCHDASVAKKPVLDRPQSVVITSGTESYWSLPLSSEFQSRYNAADSGCCGDYIGSENYRRACDCGRDAVFFSVARGKVAEAQCVGRVIRSEADNGMMIFADKRYSRHEKRSKLPGWVLSHLCEAHLNVSTYMALHIGSEFLRKMSQTYDKTGVECKSTLLSDEDLKKMTRELSQKRHRVSIVSPWNPCGFGLVYIGGGTGLGGLGFSL</sequence>
<dbReference type="PANTHER" id="PTHR11472:SF1">
    <property type="entry name" value="GENERAL TRANSCRIPTION AND DNA REPAIR FACTOR IIH HELICASE SUBUNIT XPD"/>
    <property type="match status" value="1"/>
</dbReference>
<dbReference type="InterPro" id="IPR027417">
    <property type="entry name" value="P-loop_NTPase"/>
</dbReference>
<evidence type="ECO:0000259" key="8">
    <source>
        <dbReference type="Pfam" id="PF06733"/>
    </source>
</evidence>
<dbReference type="GO" id="GO:0045951">
    <property type="term" value="P:positive regulation of mitotic recombination"/>
    <property type="evidence" value="ECO:0007669"/>
    <property type="project" value="TreeGrafter"/>
</dbReference>
<name>A0A4Y7LA24_PAPSO</name>
<protein>
    <recommendedName>
        <fullName evidence="6">DNA 5'-3' helicase</fullName>
        <ecNumber evidence="6">5.6.2.3</ecNumber>
    </recommendedName>
</protein>